<dbReference type="Proteomes" id="UP000837857">
    <property type="component" value="Chromosome 1"/>
</dbReference>
<evidence type="ECO:0000256" key="2">
    <source>
        <dbReference type="ARBA" id="ARBA00009670"/>
    </source>
</evidence>
<keyword evidence="4" id="KW-0547">Nucleotide-binding</keyword>
<reference evidence="7" key="1">
    <citation type="submission" date="2022-03" db="EMBL/GenBank/DDBJ databases">
        <authorList>
            <person name="Martin H S."/>
        </authorList>
    </citation>
    <scope>NUCLEOTIDE SEQUENCE</scope>
</reference>
<keyword evidence="5" id="KW-0067">ATP-binding</keyword>
<evidence type="ECO:0000256" key="1">
    <source>
        <dbReference type="ARBA" id="ARBA00004749"/>
    </source>
</evidence>
<accession>A0ABN8HQ16</accession>
<dbReference type="PANTHER" id="PTHR43851">
    <property type="match status" value="1"/>
</dbReference>
<comment type="pathway">
    <text evidence="1">Cofactor biosynthesis; ubiquinone biosynthesis.</text>
</comment>
<keyword evidence="3" id="KW-0808">Transferase</keyword>
<proteinExistence type="inferred from homology"/>
<dbReference type="InterPro" id="IPR011009">
    <property type="entry name" value="Kinase-like_dom_sf"/>
</dbReference>
<dbReference type="PANTHER" id="PTHR43851:SF3">
    <property type="entry name" value="COENZYME Q8"/>
    <property type="match status" value="1"/>
</dbReference>
<organism evidence="7 8">
    <name type="scientific">Iphiclides podalirius</name>
    <name type="common">scarce swallowtail</name>
    <dbReference type="NCBI Taxonomy" id="110791"/>
    <lineage>
        <taxon>Eukaryota</taxon>
        <taxon>Metazoa</taxon>
        <taxon>Ecdysozoa</taxon>
        <taxon>Arthropoda</taxon>
        <taxon>Hexapoda</taxon>
        <taxon>Insecta</taxon>
        <taxon>Pterygota</taxon>
        <taxon>Neoptera</taxon>
        <taxon>Endopterygota</taxon>
        <taxon>Lepidoptera</taxon>
        <taxon>Glossata</taxon>
        <taxon>Ditrysia</taxon>
        <taxon>Papilionoidea</taxon>
        <taxon>Papilionidae</taxon>
        <taxon>Papilioninae</taxon>
        <taxon>Iphiclides</taxon>
    </lineage>
</organism>
<dbReference type="InterPro" id="IPR034646">
    <property type="entry name" value="ADCK3_dom"/>
</dbReference>
<feature type="domain" description="ABC1 atypical kinase-like" evidence="6">
    <location>
        <begin position="196"/>
        <end position="436"/>
    </location>
</feature>
<name>A0ABN8HQ16_9NEOP</name>
<evidence type="ECO:0000256" key="5">
    <source>
        <dbReference type="ARBA" id="ARBA00022840"/>
    </source>
</evidence>
<protein>
    <recommendedName>
        <fullName evidence="6">ABC1 atypical kinase-like domain-containing protein</fullName>
    </recommendedName>
</protein>
<keyword evidence="8" id="KW-1185">Reference proteome</keyword>
<dbReference type="SUPFAM" id="SSF56112">
    <property type="entry name" value="Protein kinase-like (PK-like)"/>
    <property type="match status" value="1"/>
</dbReference>
<evidence type="ECO:0000256" key="3">
    <source>
        <dbReference type="ARBA" id="ARBA00022679"/>
    </source>
</evidence>
<dbReference type="Pfam" id="PF03109">
    <property type="entry name" value="ABC1"/>
    <property type="match status" value="1"/>
</dbReference>
<dbReference type="InterPro" id="IPR004147">
    <property type="entry name" value="ABC1_dom"/>
</dbReference>
<dbReference type="InterPro" id="IPR051409">
    <property type="entry name" value="Atypical_kinase_ADCK"/>
</dbReference>
<dbReference type="EMBL" id="OW152813">
    <property type="protein sequence ID" value="CAH2034994.1"/>
    <property type="molecule type" value="Genomic_DNA"/>
</dbReference>
<sequence length="544" mass="61753">MDEKLKEEIDQLNREFDKTFESLRKADSTKQELTAPISYEHFEAPLEKIQLPASTEVVQKQNVHIQPSFKALNTAESKAKDTVPKPVAKKKIRVSLSANSKARVVPSSRIGRMISFGSLAAGLGVGTVAQYARNTIQSVTGRVEDPANAFLSPANAERIVDTLCKVRGAALKLGQLLSIQDDTMISPELQKIFERVRQSADFMPTWQVEKVMSSQLGPDWRNRIRHFEEKPFAAASIGQVHLAVLHNGQEVAMKVQYPGVAKGINSDIDNLVGVLKVWNVFPKGMFIDNIVEVAKKELAWEVDYIREAECTRKFKRALSPYPEYFVPDVIDDLCASEVMTTELIDGTPLDKLFDAPYEVRHDIAYKIMQLVLREMFVLRLMQTDPNWANFFYNPSTKQVILLDFGATREYSKEFMDQYIEIIKAASDSDRDAILRMSREMKLLTGYESKIMEETHVDTVMIMGEVFTSEGDGAFDFGAQKTTRRIQALVPTILTHRLCPPPEEIYSLHRKLSGVFLLCSKLRVRMNCRDMFRDIYAQYKSGGRR</sequence>
<evidence type="ECO:0000313" key="8">
    <source>
        <dbReference type="Proteomes" id="UP000837857"/>
    </source>
</evidence>
<gene>
    <name evidence="7" type="ORF">IPOD504_LOCUS371</name>
</gene>
<evidence type="ECO:0000259" key="6">
    <source>
        <dbReference type="Pfam" id="PF03109"/>
    </source>
</evidence>
<dbReference type="CDD" id="cd13970">
    <property type="entry name" value="ABC1_ADCK3"/>
    <property type="match status" value="1"/>
</dbReference>
<evidence type="ECO:0000313" key="7">
    <source>
        <dbReference type="EMBL" id="CAH2034994.1"/>
    </source>
</evidence>
<feature type="non-terminal residue" evidence="7">
    <location>
        <position position="1"/>
    </location>
</feature>
<evidence type="ECO:0000256" key="4">
    <source>
        <dbReference type="ARBA" id="ARBA00022741"/>
    </source>
</evidence>
<comment type="similarity">
    <text evidence="2">Belongs to the protein kinase superfamily. ADCK protein kinase family.</text>
</comment>